<keyword evidence="2" id="KW-1133">Transmembrane helix</keyword>
<keyword evidence="2" id="KW-0812">Transmembrane</keyword>
<feature type="transmembrane region" description="Helical" evidence="2">
    <location>
        <begin position="51"/>
        <end position="70"/>
    </location>
</feature>
<accession>A0A7Z8NNU2</accession>
<feature type="transmembrane region" description="Helical" evidence="2">
    <location>
        <begin position="82"/>
        <end position="109"/>
    </location>
</feature>
<evidence type="ECO:0000256" key="1">
    <source>
        <dbReference type="SAM" id="MobiDB-lite"/>
    </source>
</evidence>
<keyword evidence="2" id="KW-0472">Membrane</keyword>
<evidence type="ECO:0000313" key="3">
    <source>
        <dbReference type="EMBL" id="TKR22189.1"/>
    </source>
</evidence>
<protein>
    <submittedName>
        <fullName evidence="3">DUF4233 domain-containing protein</fullName>
    </submittedName>
</protein>
<evidence type="ECO:0000256" key="2">
    <source>
        <dbReference type="SAM" id="Phobius"/>
    </source>
</evidence>
<dbReference type="Pfam" id="PF14017">
    <property type="entry name" value="DUF4233"/>
    <property type="match status" value="1"/>
</dbReference>
<dbReference type="InterPro" id="IPR025327">
    <property type="entry name" value="DUF4233"/>
</dbReference>
<comment type="caution">
    <text evidence="3">The sequence shown here is derived from an EMBL/GenBank/DDBJ whole genome shotgun (WGS) entry which is preliminary data.</text>
</comment>
<name>A0A7Z8NNU2_9CELL</name>
<dbReference type="EMBL" id="SZYE01000232">
    <property type="protein sequence ID" value="TKR22189.1"/>
    <property type="molecule type" value="Genomic_DNA"/>
</dbReference>
<sequence length="152" mass="15944">MHSSRPVRQKRPAKPQFTSMILVLEGVLVLFAALTAYGLAQAGVVAASPAALWTVAGAVFVVLVVLSRLVTAPGGYVAGSVAQVLVIACGFVIPLMFALGLLFAVLWFVSLRLGARIDRERAAFDAEYPDQTPQGGLPPRAAQDPPAAPPRP</sequence>
<proteinExistence type="predicted"/>
<feature type="transmembrane region" description="Helical" evidence="2">
    <location>
        <begin position="20"/>
        <end position="39"/>
    </location>
</feature>
<dbReference type="OrthoDB" id="3267755at2"/>
<feature type="region of interest" description="Disordered" evidence="1">
    <location>
        <begin position="125"/>
        <end position="152"/>
    </location>
</feature>
<organism evidence="3 4">
    <name type="scientific">Cellulomonas hominis</name>
    <dbReference type="NCBI Taxonomy" id="156981"/>
    <lineage>
        <taxon>Bacteria</taxon>
        <taxon>Bacillati</taxon>
        <taxon>Actinomycetota</taxon>
        <taxon>Actinomycetes</taxon>
        <taxon>Micrococcales</taxon>
        <taxon>Cellulomonadaceae</taxon>
        <taxon>Cellulomonas</taxon>
    </lineage>
</organism>
<reference evidence="3 4" key="1">
    <citation type="submission" date="2019-05" db="EMBL/GenBank/DDBJ databases">
        <title>Genome sequence of Cellulomonas hominis strain CS1.</title>
        <authorList>
            <person name="Belmont J."/>
            <person name="Maclea K.S."/>
        </authorList>
    </citation>
    <scope>NUCLEOTIDE SEQUENCE [LARGE SCALE GENOMIC DNA]</scope>
    <source>
        <strain evidence="3 4">CS1</strain>
    </source>
</reference>
<dbReference type="AlphaFoldDB" id="A0A7Z8NNU2"/>
<gene>
    <name evidence="3" type="ORF">FA014_17790</name>
</gene>
<dbReference type="RefSeq" id="WP_154730961.1">
    <property type="nucleotide sequence ID" value="NZ_SZYE01000232.1"/>
</dbReference>
<dbReference type="Proteomes" id="UP000308121">
    <property type="component" value="Unassembled WGS sequence"/>
</dbReference>
<evidence type="ECO:0000313" key="4">
    <source>
        <dbReference type="Proteomes" id="UP000308121"/>
    </source>
</evidence>